<organism evidence="2 3">
    <name type="scientific">Bacteroides xylanisolvens</name>
    <dbReference type="NCBI Taxonomy" id="371601"/>
    <lineage>
        <taxon>Bacteria</taxon>
        <taxon>Pseudomonadati</taxon>
        <taxon>Bacteroidota</taxon>
        <taxon>Bacteroidia</taxon>
        <taxon>Bacteroidales</taxon>
        <taxon>Bacteroidaceae</taxon>
        <taxon>Bacteroides</taxon>
    </lineage>
</organism>
<sequence>MTQIIFHVAAIGCIVYTVCSFGLFIHKRMRKNKNTGKHVHVPPPETSGKAEPDTWDDTAYTLALKDVINTSSIQIIEDSSYHMTYLINHPIGNRIQVYINRDSYTFIKRFLAVVAPETSMSGYVSKIIDEHLMKYEDEISKLYTESINKPL</sequence>
<comment type="caution">
    <text evidence="2">The sequence shown here is derived from an EMBL/GenBank/DDBJ whole genome shotgun (WGS) entry which is preliminary data.</text>
</comment>
<keyword evidence="1" id="KW-0472">Membrane</keyword>
<dbReference type="RefSeq" id="WP_117811719.1">
    <property type="nucleotide sequence ID" value="NZ_JAQCUV010000097.1"/>
</dbReference>
<keyword evidence="1" id="KW-1133">Transmembrane helix</keyword>
<proteinExistence type="predicted"/>
<protein>
    <submittedName>
        <fullName evidence="2">DUF3408 domain-containing protein</fullName>
    </submittedName>
</protein>
<evidence type="ECO:0000313" key="3">
    <source>
        <dbReference type="Proteomes" id="UP000283369"/>
    </source>
</evidence>
<gene>
    <name evidence="2" type="ORF">DWW25_24265</name>
</gene>
<reference evidence="2 3" key="1">
    <citation type="submission" date="2018-08" db="EMBL/GenBank/DDBJ databases">
        <title>A genome reference for cultivated species of the human gut microbiota.</title>
        <authorList>
            <person name="Zou Y."/>
            <person name="Xue W."/>
            <person name="Luo G."/>
        </authorList>
    </citation>
    <scope>NUCLEOTIDE SEQUENCE [LARGE SCALE GENOMIC DNA]</scope>
    <source>
        <strain evidence="2 3">AF14-7</strain>
    </source>
</reference>
<dbReference type="Pfam" id="PF11888">
    <property type="entry name" value="DUF3408"/>
    <property type="match status" value="1"/>
</dbReference>
<accession>A0A412VF80</accession>
<evidence type="ECO:0000256" key="1">
    <source>
        <dbReference type="SAM" id="Phobius"/>
    </source>
</evidence>
<dbReference type="EMBL" id="QRYV01000092">
    <property type="protein sequence ID" value="RGV04198.1"/>
    <property type="molecule type" value="Genomic_DNA"/>
</dbReference>
<dbReference type="Proteomes" id="UP000283369">
    <property type="component" value="Unassembled WGS sequence"/>
</dbReference>
<feature type="transmembrane region" description="Helical" evidence="1">
    <location>
        <begin position="6"/>
        <end position="25"/>
    </location>
</feature>
<dbReference type="AlphaFoldDB" id="A0A412VF80"/>
<dbReference type="InterPro" id="IPR021823">
    <property type="entry name" value="DUF3408"/>
</dbReference>
<evidence type="ECO:0000313" key="2">
    <source>
        <dbReference type="EMBL" id="RGV04198.1"/>
    </source>
</evidence>
<keyword evidence="1" id="KW-0812">Transmembrane</keyword>
<name>A0A412VF80_9BACE</name>